<feature type="signal peptide" evidence="1">
    <location>
        <begin position="1"/>
        <end position="24"/>
    </location>
</feature>
<comment type="caution">
    <text evidence="2">The sequence shown here is derived from an EMBL/GenBank/DDBJ whole genome shotgun (WGS) entry which is preliminary data.</text>
</comment>
<dbReference type="Pfam" id="PF14270">
    <property type="entry name" value="DUF4358"/>
    <property type="match status" value="1"/>
</dbReference>
<dbReference type="EMBL" id="DWXE01000023">
    <property type="protein sequence ID" value="HJB91168.1"/>
    <property type="molecule type" value="Genomic_DNA"/>
</dbReference>
<accession>A0A9D2MQM0</accession>
<evidence type="ECO:0000256" key="1">
    <source>
        <dbReference type="SAM" id="SignalP"/>
    </source>
</evidence>
<evidence type="ECO:0000313" key="2">
    <source>
        <dbReference type="EMBL" id="HJB91168.1"/>
    </source>
</evidence>
<dbReference type="Proteomes" id="UP000886883">
    <property type="component" value="Unassembled WGS sequence"/>
</dbReference>
<reference evidence="2" key="2">
    <citation type="submission" date="2021-04" db="EMBL/GenBank/DDBJ databases">
        <authorList>
            <person name="Gilroy R."/>
        </authorList>
    </citation>
    <scope>NUCLEOTIDE SEQUENCE</scope>
    <source>
        <strain evidence="2">USAMLcec3-2134</strain>
    </source>
</reference>
<feature type="chain" id="PRO_5039380389" evidence="1">
    <location>
        <begin position="25"/>
        <end position="191"/>
    </location>
</feature>
<keyword evidence="1" id="KW-0732">Signal</keyword>
<dbReference type="InterPro" id="IPR025648">
    <property type="entry name" value="DUF4358"/>
</dbReference>
<dbReference type="AlphaFoldDB" id="A0A9D2MQM0"/>
<evidence type="ECO:0000313" key="3">
    <source>
        <dbReference type="Proteomes" id="UP000886883"/>
    </source>
</evidence>
<protein>
    <submittedName>
        <fullName evidence="2">DUF4358 domain-containing protein</fullName>
    </submittedName>
</protein>
<sequence>MKKKKFFSAAAGAAVLAAAVWFGAAGLSGCSKTDNGAEGYREDVSAEDLRKAAADELGENYWPNAQIPAETLEEVYGVSEDLYDEAAAEMPMISAHVDTLIVVKAKEGQEDAVLEALEAYRARQAESAMQYPMNLGKIQAAEVERFGRYVCFAQLGGDITEPSEESDEAVIAHCREENARALAAIEDMLAL</sequence>
<proteinExistence type="predicted"/>
<organism evidence="2 3">
    <name type="scientific">Candidatus Eisenbergiella merdigallinarum</name>
    <dbReference type="NCBI Taxonomy" id="2838552"/>
    <lineage>
        <taxon>Bacteria</taxon>
        <taxon>Bacillati</taxon>
        <taxon>Bacillota</taxon>
        <taxon>Clostridia</taxon>
        <taxon>Lachnospirales</taxon>
        <taxon>Lachnospiraceae</taxon>
        <taxon>Eisenbergiella</taxon>
    </lineage>
</organism>
<reference evidence="2" key="1">
    <citation type="journal article" date="2021" name="PeerJ">
        <title>Extensive microbial diversity within the chicken gut microbiome revealed by metagenomics and culture.</title>
        <authorList>
            <person name="Gilroy R."/>
            <person name="Ravi A."/>
            <person name="Getino M."/>
            <person name="Pursley I."/>
            <person name="Horton D.L."/>
            <person name="Alikhan N.F."/>
            <person name="Baker D."/>
            <person name="Gharbi K."/>
            <person name="Hall N."/>
            <person name="Watson M."/>
            <person name="Adriaenssens E.M."/>
            <person name="Foster-Nyarko E."/>
            <person name="Jarju S."/>
            <person name="Secka A."/>
            <person name="Antonio M."/>
            <person name="Oren A."/>
            <person name="Chaudhuri R.R."/>
            <person name="La Ragione R."/>
            <person name="Hildebrand F."/>
            <person name="Pallen M.J."/>
        </authorList>
    </citation>
    <scope>NUCLEOTIDE SEQUENCE</scope>
    <source>
        <strain evidence="2">USAMLcec3-2134</strain>
    </source>
</reference>
<dbReference type="PROSITE" id="PS51257">
    <property type="entry name" value="PROKAR_LIPOPROTEIN"/>
    <property type="match status" value="1"/>
</dbReference>
<gene>
    <name evidence="2" type="ORF">H9763_06820</name>
</gene>
<name>A0A9D2MQM0_9FIRM</name>